<dbReference type="PANTHER" id="PTHR21666:SF289">
    <property type="entry name" value="L-ALA--D-GLU ENDOPEPTIDASE"/>
    <property type="match status" value="1"/>
</dbReference>
<organism evidence="3 4">
    <name type="scientific">Acetomicrobium hydrogeniformans</name>
    <dbReference type="NCBI Taxonomy" id="649746"/>
    <lineage>
        <taxon>Bacteria</taxon>
        <taxon>Thermotogati</taxon>
        <taxon>Synergistota</taxon>
        <taxon>Synergistia</taxon>
        <taxon>Synergistales</taxon>
        <taxon>Acetomicrobiaceae</taxon>
        <taxon>Acetomicrobium</taxon>
    </lineage>
</organism>
<evidence type="ECO:0000313" key="4">
    <source>
        <dbReference type="Proteomes" id="UP000525027"/>
    </source>
</evidence>
<dbReference type="Gene3D" id="2.70.70.10">
    <property type="entry name" value="Glucose Permease (Domain IIA)"/>
    <property type="match status" value="1"/>
</dbReference>
<dbReference type="InterPro" id="IPR011055">
    <property type="entry name" value="Dup_hybrid_motif"/>
</dbReference>
<keyword evidence="1" id="KW-0732">Signal</keyword>
<name>A0A7V7BZ31_9BACT</name>
<dbReference type="EMBL" id="DURU01000138">
    <property type="protein sequence ID" value="HHZ04963.1"/>
    <property type="molecule type" value="Genomic_DNA"/>
</dbReference>
<dbReference type="CDD" id="cd12797">
    <property type="entry name" value="M23_peptidase"/>
    <property type="match status" value="1"/>
</dbReference>
<reference evidence="3 4" key="1">
    <citation type="journal article" date="2020" name="Biotechnol. Biofuels">
        <title>New insights from the biogas microbiome by comprehensive genome-resolved metagenomics of nearly 1600 species originating from multiple anaerobic digesters.</title>
        <authorList>
            <person name="Campanaro S."/>
            <person name="Treu L."/>
            <person name="Rodriguez-R L.M."/>
            <person name="Kovalovszki A."/>
            <person name="Ziels R.M."/>
            <person name="Maus I."/>
            <person name="Zhu X."/>
            <person name="Kougias P.G."/>
            <person name="Basile A."/>
            <person name="Luo G."/>
            <person name="Schluter A."/>
            <person name="Konstantinidis K.T."/>
            <person name="Angelidaki I."/>
        </authorList>
    </citation>
    <scope>NUCLEOTIDE SEQUENCE [LARGE SCALE GENOMIC DNA]</scope>
    <source>
        <strain evidence="3">AS25fmACSIPFO_94</strain>
    </source>
</reference>
<dbReference type="InterPro" id="IPR050570">
    <property type="entry name" value="Cell_wall_metabolism_enzyme"/>
</dbReference>
<dbReference type="Proteomes" id="UP000525027">
    <property type="component" value="Unassembled WGS sequence"/>
</dbReference>
<dbReference type="SUPFAM" id="SSF51261">
    <property type="entry name" value="Duplicated hybrid motif"/>
    <property type="match status" value="1"/>
</dbReference>
<dbReference type="AlphaFoldDB" id="A0A7V7BZ31"/>
<gene>
    <name evidence="3" type="ORF">GX397_07930</name>
</gene>
<feature type="domain" description="M23ase beta-sheet core" evidence="2">
    <location>
        <begin position="203"/>
        <end position="297"/>
    </location>
</feature>
<evidence type="ECO:0000259" key="2">
    <source>
        <dbReference type="Pfam" id="PF01551"/>
    </source>
</evidence>
<dbReference type="PANTHER" id="PTHR21666">
    <property type="entry name" value="PEPTIDASE-RELATED"/>
    <property type="match status" value="1"/>
</dbReference>
<dbReference type="InterPro" id="IPR016047">
    <property type="entry name" value="M23ase_b-sheet_dom"/>
</dbReference>
<evidence type="ECO:0000256" key="1">
    <source>
        <dbReference type="ARBA" id="ARBA00022729"/>
    </source>
</evidence>
<dbReference type="GO" id="GO:0004222">
    <property type="term" value="F:metalloendopeptidase activity"/>
    <property type="evidence" value="ECO:0007669"/>
    <property type="project" value="TreeGrafter"/>
</dbReference>
<comment type="caution">
    <text evidence="3">The sequence shown here is derived from an EMBL/GenBank/DDBJ whole genome shotgun (WGS) entry which is preliminary data.</text>
</comment>
<accession>A0A7V7BZ31</accession>
<evidence type="ECO:0000313" key="3">
    <source>
        <dbReference type="EMBL" id="HHZ04963.1"/>
    </source>
</evidence>
<protein>
    <submittedName>
        <fullName evidence="3">M23 family metallopeptidase</fullName>
    </submittedName>
</protein>
<dbReference type="Pfam" id="PF01551">
    <property type="entry name" value="Peptidase_M23"/>
    <property type="match status" value="1"/>
</dbReference>
<proteinExistence type="predicted"/>
<sequence>MATSIFLGGDILNNILHKKIKNILCSTFITIFVLSALAEAAEIKCTYTTRLGEPFLTRLVSPYPLSDVTVYWLKKEVSLNVALLEGKYEAKMLLGTDVKDTGPGVYELIVRYYERGKFWTLRHDVKVEPKSYQTQELKVPQVMATPPKEALERIERESKLVRDTINTVSPKRRWELPLKRPVNGIVTSPYGFKRIYNGTPGNPHRGIDFRAAVGTPVKCAADGIVSLAGDHYFGGKSVYVDHGNGVISCYMHLSEISVKEGQFVQKGEVIALSGQTGRATGPHLHFGLYLLGNAVDPASLF</sequence>